<organism evidence="1 2">
    <name type="scientific">Allotamlana fucoidanivorans</name>
    <dbReference type="NCBI Taxonomy" id="2583814"/>
    <lineage>
        <taxon>Bacteria</taxon>
        <taxon>Pseudomonadati</taxon>
        <taxon>Bacteroidota</taxon>
        <taxon>Flavobacteriia</taxon>
        <taxon>Flavobacteriales</taxon>
        <taxon>Flavobacteriaceae</taxon>
        <taxon>Allotamlana</taxon>
    </lineage>
</organism>
<accession>A0A5C4SD85</accession>
<sequence length="381" mass="45716">MNIGVIKISKEVKSKYNGIIDSIDFEVLNDEIIRELLRKEVIYLQQKNKPAYEEDELFFDNFWMGRVIRYNFDVYFVKEEVAVEIYEVLKKVLENREYYLNDYIVSLELKLNRYLLKEDKIFFLKEEYENIYSEYEDGLADDECFDNDEVYFGLCNERPNSEGWKRYTVQKILCNQFLLRHHLVNGEYDYYERDFLIKCFKEEGVFDIISYWEEWFFISEVQCFCVGKINDIEKVGKDNKKFRPNSSRFTPLEQIIYIEKLRVERNPFKSKSKEEKINCLNKITAGINYDEETQLETLENIVDMDQVTYDVLNENASEYARLLFVISKSSMTNLRKAIGDYNLSPILQENVKTMEQVKRNEKYNKAQKKIKDAEKKINSLI</sequence>
<keyword evidence="2" id="KW-1185">Reference proteome</keyword>
<dbReference type="Proteomes" id="UP000308713">
    <property type="component" value="Unassembled WGS sequence"/>
</dbReference>
<reference evidence="1 2" key="1">
    <citation type="submission" date="2019-05" db="EMBL/GenBank/DDBJ databases">
        <title>Tamlana fucoidanivorans sp. nov., isolated from the surface of algae collected from Fujian province in China.</title>
        <authorList>
            <person name="Li J."/>
        </authorList>
    </citation>
    <scope>NUCLEOTIDE SEQUENCE [LARGE SCALE GENOMIC DNA]</scope>
    <source>
        <strain evidence="1 2">CW2-9</strain>
    </source>
</reference>
<comment type="caution">
    <text evidence="1">The sequence shown here is derived from an EMBL/GenBank/DDBJ whole genome shotgun (WGS) entry which is preliminary data.</text>
</comment>
<name>A0A5C4SD85_9FLAO</name>
<protein>
    <submittedName>
        <fullName evidence="1">Uncharacterized protein</fullName>
    </submittedName>
</protein>
<evidence type="ECO:0000313" key="1">
    <source>
        <dbReference type="EMBL" id="TNJ41346.1"/>
    </source>
</evidence>
<proteinExistence type="predicted"/>
<dbReference type="RefSeq" id="WP_139698783.1">
    <property type="nucleotide sequence ID" value="NZ_CP074074.1"/>
</dbReference>
<gene>
    <name evidence="1" type="ORF">FGF67_16060</name>
</gene>
<dbReference type="AlphaFoldDB" id="A0A5C4SD85"/>
<evidence type="ECO:0000313" key="2">
    <source>
        <dbReference type="Proteomes" id="UP000308713"/>
    </source>
</evidence>
<dbReference type="EMBL" id="VDCS01000021">
    <property type="protein sequence ID" value="TNJ41346.1"/>
    <property type="molecule type" value="Genomic_DNA"/>
</dbReference>